<feature type="domain" description="DHFR" evidence="7">
    <location>
        <begin position="3"/>
        <end position="212"/>
    </location>
</feature>
<reference evidence="8" key="1">
    <citation type="submission" date="2022-07" db="EMBL/GenBank/DDBJ databases">
        <title>Genome Sequence of Physisporinus lineatus.</title>
        <authorList>
            <person name="Buettner E."/>
        </authorList>
    </citation>
    <scope>NUCLEOTIDE SEQUENCE</scope>
    <source>
        <strain evidence="8">VT162</strain>
    </source>
</reference>
<dbReference type="InterPro" id="IPR001796">
    <property type="entry name" value="DHFR_dom"/>
</dbReference>
<dbReference type="GO" id="GO:0004146">
    <property type="term" value="F:dihydrofolate reductase activity"/>
    <property type="evidence" value="ECO:0007669"/>
    <property type="project" value="UniProtKB-EC"/>
</dbReference>
<dbReference type="PANTHER" id="PTHR48069:SF3">
    <property type="entry name" value="DIHYDROFOLATE REDUCTASE"/>
    <property type="match status" value="1"/>
</dbReference>
<evidence type="ECO:0000313" key="9">
    <source>
        <dbReference type="Proteomes" id="UP001212997"/>
    </source>
</evidence>
<dbReference type="PANTHER" id="PTHR48069">
    <property type="entry name" value="DIHYDROFOLATE REDUCTASE"/>
    <property type="match status" value="1"/>
</dbReference>
<name>A0AAD5YLB8_9APHY</name>
<keyword evidence="5" id="KW-0521">NADP</keyword>
<dbReference type="CDD" id="cd00209">
    <property type="entry name" value="DHFR"/>
    <property type="match status" value="1"/>
</dbReference>
<sequence length="212" mass="24130">MTRFTVIVAATLQNGIGQNGKLAWHIRKDMNYFAQATTKAPEGMLNAVVMGRNTWESIPETFRPLKNRMNIVISRNSAYELMTEETPSTNTPPHLSNSIKDTLERLADGQYEGKTIHRSFIIGGASLYYDTLKLPVEGPSFVDRVLITRVLSPDFPDCDVFLPDFERLAEAQGKPFTRAAHKELEEWVGFEVPEGVQEDEKGTRYEFQMWVR</sequence>
<evidence type="ECO:0000256" key="2">
    <source>
        <dbReference type="ARBA" id="ARBA00012856"/>
    </source>
</evidence>
<comment type="pathway">
    <text evidence="1">Cofactor biosynthesis; tetrahydrofolate biosynthesis; 5,6,7,8-tetrahydrofolate from 7,8-dihydrofolate: step 1/1.</text>
</comment>
<dbReference type="AlphaFoldDB" id="A0AAD5YLB8"/>
<dbReference type="GO" id="GO:0046452">
    <property type="term" value="P:dihydrofolate metabolic process"/>
    <property type="evidence" value="ECO:0007669"/>
    <property type="project" value="TreeGrafter"/>
</dbReference>
<dbReference type="GO" id="GO:0046654">
    <property type="term" value="P:tetrahydrofolate biosynthetic process"/>
    <property type="evidence" value="ECO:0007669"/>
    <property type="project" value="InterPro"/>
</dbReference>
<organism evidence="8 9">
    <name type="scientific">Meripilus lineatus</name>
    <dbReference type="NCBI Taxonomy" id="2056292"/>
    <lineage>
        <taxon>Eukaryota</taxon>
        <taxon>Fungi</taxon>
        <taxon>Dikarya</taxon>
        <taxon>Basidiomycota</taxon>
        <taxon>Agaricomycotina</taxon>
        <taxon>Agaricomycetes</taxon>
        <taxon>Polyporales</taxon>
        <taxon>Meripilaceae</taxon>
        <taxon>Meripilus</taxon>
    </lineage>
</organism>
<dbReference type="InterPro" id="IPR024072">
    <property type="entry name" value="DHFR-like_dom_sf"/>
</dbReference>
<dbReference type="GO" id="GO:0050661">
    <property type="term" value="F:NADP binding"/>
    <property type="evidence" value="ECO:0007669"/>
    <property type="project" value="InterPro"/>
</dbReference>
<dbReference type="Proteomes" id="UP001212997">
    <property type="component" value="Unassembled WGS sequence"/>
</dbReference>
<accession>A0AAD5YLB8</accession>
<keyword evidence="9" id="KW-1185">Reference proteome</keyword>
<keyword evidence="6" id="KW-0560">Oxidoreductase</keyword>
<evidence type="ECO:0000256" key="4">
    <source>
        <dbReference type="ARBA" id="ARBA00022563"/>
    </source>
</evidence>
<dbReference type="PROSITE" id="PS51330">
    <property type="entry name" value="DHFR_2"/>
    <property type="match status" value="1"/>
</dbReference>
<dbReference type="GO" id="GO:0005739">
    <property type="term" value="C:mitochondrion"/>
    <property type="evidence" value="ECO:0007669"/>
    <property type="project" value="TreeGrafter"/>
</dbReference>
<dbReference type="GO" id="GO:0006730">
    <property type="term" value="P:one-carbon metabolic process"/>
    <property type="evidence" value="ECO:0007669"/>
    <property type="project" value="UniProtKB-KW"/>
</dbReference>
<dbReference type="InterPro" id="IPR012259">
    <property type="entry name" value="DHFR"/>
</dbReference>
<evidence type="ECO:0000256" key="1">
    <source>
        <dbReference type="ARBA" id="ARBA00004903"/>
    </source>
</evidence>
<comment type="caution">
    <text evidence="8">The sequence shown here is derived from an EMBL/GenBank/DDBJ whole genome shotgun (WGS) entry which is preliminary data.</text>
</comment>
<dbReference type="PRINTS" id="PR00070">
    <property type="entry name" value="DHFR"/>
</dbReference>
<dbReference type="EC" id="1.5.1.3" evidence="2"/>
<keyword evidence="4" id="KW-0554">One-carbon metabolism</keyword>
<dbReference type="GO" id="GO:0046655">
    <property type="term" value="P:folic acid metabolic process"/>
    <property type="evidence" value="ECO:0007669"/>
    <property type="project" value="TreeGrafter"/>
</dbReference>
<proteinExistence type="predicted"/>
<gene>
    <name evidence="8" type="ORF">NLI96_g2981</name>
</gene>
<dbReference type="Gene3D" id="3.40.430.10">
    <property type="entry name" value="Dihydrofolate Reductase, subunit A"/>
    <property type="match status" value="1"/>
</dbReference>
<evidence type="ECO:0000259" key="7">
    <source>
        <dbReference type="PROSITE" id="PS51330"/>
    </source>
</evidence>
<evidence type="ECO:0000256" key="5">
    <source>
        <dbReference type="ARBA" id="ARBA00022857"/>
    </source>
</evidence>
<dbReference type="EMBL" id="JANAWD010000071">
    <property type="protein sequence ID" value="KAJ3488233.1"/>
    <property type="molecule type" value="Genomic_DNA"/>
</dbReference>
<evidence type="ECO:0000256" key="3">
    <source>
        <dbReference type="ARBA" id="ARBA00018886"/>
    </source>
</evidence>
<evidence type="ECO:0000256" key="6">
    <source>
        <dbReference type="ARBA" id="ARBA00023002"/>
    </source>
</evidence>
<dbReference type="SUPFAM" id="SSF53597">
    <property type="entry name" value="Dihydrofolate reductase-like"/>
    <property type="match status" value="1"/>
</dbReference>
<dbReference type="Pfam" id="PF00186">
    <property type="entry name" value="DHFR_1"/>
    <property type="match status" value="1"/>
</dbReference>
<evidence type="ECO:0000313" key="8">
    <source>
        <dbReference type="EMBL" id="KAJ3488233.1"/>
    </source>
</evidence>
<protein>
    <recommendedName>
        <fullName evidence="3">Dihydrofolate reductase</fullName>
        <ecNumber evidence="2">1.5.1.3</ecNumber>
    </recommendedName>
</protein>